<evidence type="ECO:0000313" key="2">
    <source>
        <dbReference type="Proteomes" id="UP000619761"/>
    </source>
</evidence>
<gene>
    <name evidence="1" type="ORF">GCM10011613_11920</name>
</gene>
<protein>
    <recommendedName>
        <fullName evidence="3">DUF1269 domain-containing protein</fullName>
    </recommendedName>
</protein>
<dbReference type="EMBL" id="BMYZ01000001">
    <property type="protein sequence ID" value="GGY69223.1"/>
    <property type="molecule type" value="Genomic_DNA"/>
</dbReference>
<reference evidence="2" key="1">
    <citation type="journal article" date="2019" name="Int. J. Syst. Evol. Microbiol.">
        <title>The Global Catalogue of Microorganisms (GCM) 10K type strain sequencing project: providing services to taxonomists for standard genome sequencing and annotation.</title>
        <authorList>
            <consortium name="The Broad Institute Genomics Platform"/>
            <consortium name="The Broad Institute Genome Sequencing Center for Infectious Disease"/>
            <person name="Wu L."/>
            <person name="Ma J."/>
        </authorList>
    </citation>
    <scope>NUCLEOTIDE SEQUENCE [LARGE SCALE GENOMIC DNA]</scope>
    <source>
        <strain evidence="2">KCTC 32239</strain>
    </source>
</reference>
<evidence type="ECO:0000313" key="1">
    <source>
        <dbReference type="EMBL" id="GGY69223.1"/>
    </source>
</evidence>
<name>A0ABQ3AXA2_9GAMM</name>
<keyword evidence="2" id="KW-1185">Reference proteome</keyword>
<accession>A0ABQ3AXA2</accession>
<proteinExistence type="predicted"/>
<evidence type="ECO:0008006" key="3">
    <source>
        <dbReference type="Google" id="ProtNLM"/>
    </source>
</evidence>
<comment type="caution">
    <text evidence="1">The sequence shown here is derived from an EMBL/GenBank/DDBJ whole genome shotgun (WGS) entry which is preliminary data.</text>
</comment>
<sequence>MSTYRHYISGFFSHRDQAETAYTQLMGSGIPRSRLQIFDSQSVAPTHRSTEGSNEVLKEVLVDGAVGTAVGMTIGGLAQVALVAANVTLFVASPLIAPLVMMGWGAGIGGILGASAGAAAKAKPLSELVNDAIKAGQIALVVETQSTEETAAAQAIFKELIGDYQDLAAARA</sequence>
<dbReference type="Proteomes" id="UP000619761">
    <property type="component" value="Unassembled WGS sequence"/>
</dbReference>
<dbReference type="RefSeq" id="WP_189416718.1">
    <property type="nucleotide sequence ID" value="NZ_BMYZ01000001.1"/>
</dbReference>
<organism evidence="1 2">
    <name type="scientific">Cellvibrio zantedeschiae</name>
    <dbReference type="NCBI Taxonomy" id="1237077"/>
    <lineage>
        <taxon>Bacteria</taxon>
        <taxon>Pseudomonadati</taxon>
        <taxon>Pseudomonadota</taxon>
        <taxon>Gammaproteobacteria</taxon>
        <taxon>Cellvibrionales</taxon>
        <taxon>Cellvibrionaceae</taxon>
        <taxon>Cellvibrio</taxon>
    </lineage>
</organism>